<feature type="region of interest" description="Disordered" evidence="1">
    <location>
        <begin position="1"/>
        <end position="24"/>
    </location>
</feature>
<organism evidence="2 3">
    <name type="scientific">Balaenoptera physalus</name>
    <name type="common">Fin whale</name>
    <name type="synonym">Balaena physalus</name>
    <dbReference type="NCBI Taxonomy" id="9770"/>
    <lineage>
        <taxon>Eukaryota</taxon>
        <taxon>Metazoa</taxon>
        <taxon>Chordata</taxon>
        <taxon>Craniata</taxon>
        <taxon>Vertebrata</taxon>
        <taxon>Euteleostomi</taxon>
        <taxon>Mammalia</taxon>
        <taxon>Eutheria</taxon>
        <taxon>Laurasiatheria</taxon>
        <taxon>Artiodactyla</taxon>
        <taxon>Whippomorpha</taxon>
        <taxon>Cetacea</taxon>
        <taxon>Mysticeti</taxon>
        <taxon>Balaenopteridae</taxon>
        <taxon>Balaenoptera</taxon>
    </lineage>
</organism>
<proteinExistence type="predicted"/>
<gene>
    <name evidence="2" type="ORF">E2I00_018711</name>
</gene>
<name>A0A6A1QL34_BALPH</name>
<dbReference type="Proteomes" id="UP000437017">
    <property type="component" value="Unassembled WGS sequence"/>
</dbReference>
<feature type="compositionally biased region" description="Basic and acidic residues" evidence="1">
    <location>
        <begin position="9"/>
        <end position="22"/>
    </location>
</feature>
<reference evidence="2 3" key="1">
    <citation type="journal article" date="2019" name="PLoS ONE">
        <title>Genomic analyses reveal an absence of contemporary introgressive admixture between fin whales and blue whales, despite known hybrids.</title>
        <authorList>
            <person name="Westbury M.V."/>
            <person name="Petersen B."/>
            <person name="Lorenzen E.D."/>
        </authorList>
    </citation>
    <scope>NUCLEOTIDE SEQUENCE [LARGE SCALE GENOMIC DNA]</scope>
    <source>
        <strain evidence="2">FinWhale-01</strain>
    </source>
</reference>
<accession>A0A6A1QL34</accession>
<evidence type="ECO:0000256" key="1">
    <source>
        <dbReference type="SAM" id="MobiDB-lite"/>
    </source>
</evidence>
<dbReference type="AlphaFoldDB" id="A0A6A1QL34"/>
<dbReference type="OrthoDB" id="10316590at2759"/>
<evidence type="ECO:0000313" key="3">
    <source>
        <dbReference type="Proteomes" id="UP000437017"/>
    </source>
</evidence>
<keyword evidence="3" id="KW-1185">Reference proteome</keyword>
<comment type="caution">
    <text evidence="2">The sequence shown here is derived from an EMBL/GenBank/DDBJ whole genome shotgun (WGS) entry which is preliminary data.</text>
</comment>
<sequence>MLDQLSESGMERSGKTKGRDILGPEAEFGARLSFKRKGSELESLSVGYEMGRIKVNSLVKVNASCTCCVWVTGN</sequence>
<dbReference type="EMBL" id="SGJD01000171">
    <property type="protein sequence ID" value="KAB0406531.1"/>
    <property type="molecule type" value="Genomic_DNA"/>
</dbReference>
<evidence type="ECO:0000313" key="2">
    <source>
        <dbReference type="EMBL" id="KAB0406531.1"/>
    </source>
</evidence>
<protein>
    <submittedName>
        <fullName evidence="2">Uncharacterized protein</fullName>
    </submittedName>
</protein>